<comment type="caution">
    <text evidence="7">The sequence shown here is derived from an EMBL/GenBank/DDBJ whole genome shotgun (WGS) entry which is preliminary data.</text>
</comment>
<dbReference type="NCBIfam" id="TIGR02937">
    <property type="entry name" value="sigma70-ECF"/>
    <property type="match status" value="1"/>
</dbReference>
<dbReference type="Pfam" id="PF04542">
    <property type="entry name" value="Sigma70_r2"/>
    <property type="match status" value="1"/>
</dbReference>
<proteinExistence type="inferred from homology"/>
<dbReference type="InterPro" id="IPR014284">
    <property type="entry name" value="RNA_pol_sigma-70_dom"/>
</dbReference>
<gene>
    <name evidence="7" type="ORF">PQR62_21095</name>
</gene>
<dbReference type="PANTHER" id="PTHR43133">
    <property type="entry name" value="RNA POLYMERASE ECF-TYPE SIGMA FACTO"/>
    <property type="match status" value="1"/>
</dbReference>
<dbReference type="Proteomes" id="UP001629246">
    <property type="component" value="Unassembled WGS sequence"/>
</dbReference>
<dbReference type="RefSeq" id="WP_408160006.1">
    <property type="nucleotide sequence ID" value="NZ_JAQQFM010000010.1"/>
</dbReference>
<dbReference type="InterPro" id="IPR013249">
    <property type="entry name" value="RNA_pol_sigma70_r4_t2"/>
</dbReference>
<evidence type="ECO:0000313" key="7">
    <source>
        <dbReference type="EMBL" id="MFL9926784.1"/>
    </source>
</evidence>
<dbReference type="PANTHER" id="PTHR43133:SF63">
    <property type="entry name" value="RNA POLYMERASE SIGMA FACTOR FECI-RELATED"/>
    <property type="match status" value="1"/>
</dbReference>
<name>A0ABW9AE64_9BURK</name>
<dbReference type="InterPro" id="IPR013324">
    <property type="entry name" value="RNA_pol_sigma_r3/r4-like"/>
</dbReference>
<sequence>MTDSTSALSELYRHHHRWLQGLLQRKLGNAFDAADLAHDAFLRLLLKPRAFDSSDGARAYLSTMAKGLCVDLWRRRQVEDAWWQATEAMRHPLAISEEERLQIVEALYQVDAVLARLSEKAAHAFILVQIHGMTYKEVAQEIGVSERMVKKYMAKAILEFALLEVKLAAEALQ</sequence>
<evidence type="ECO:0000256" key="3">
    <source>
        <dbReference type="ARBA" id="ARBA00023082"/>
    </source>
</evidence>
<evidence type="ECO:0000313" key="8">
    <source>
        <dbReference type="Proteomes" id="UP001629246"/>
    </source>
</evidence>
<feature type="domain" description="RNA polymerase sigma factor 70 region 4 type 2" evidence="6">
    <location>
        <begin position="109"/>
        <end position="156"/>
    </location>
</feature>
<keyword evidence="8" id="KW-1185">Reference proteome</keyword>
<evidence type="ECO:0000256" key="2">
    <source>
        <dbReference type="ARBA" id="ARBA00023015"/>
    </source>
</evidence>
<keyword evidence="2" id="KW-0805">Transcription regulation</keyword>
<dbReference type="Gene3D" id="1.10.10.10">
    <property type="entry name" value="Winged helix-like DNA-binding domain superfamily/Winged helix DNA-binding domain"/>
    <property type="match status" value="1"/>
</dbReference>
<dbReference type="InterPro" id="IPR039425">
    <property type="entry name" value="RNA_pol_sigma-70-like"/>
</dbReference>
<keyword evidence="3" id="KW-0731">Sigma factor</keyword>
<evidence type="ECO:0000256" key="1">
    <source>
        <dbReference type="ARBA" id="ARBA00010641"/>
    </source>
</evidence>
<evidence type="ECO:0000256" key="4">
    <source>
        <dbReference type="ARBA" id="ARBA00023163"/>
    </source>
</evidence>
<dbReference type="InterPro" id="IPR013325">
    <property type="entry name" value="RNA_pol_sigma_r2"/>
</dbReference>
<feature type="domain" description="RNA polymerase sigma-70 region 2" evidence="5">
    <location>
        <begin position="11"/>
        <end position="77"/>
    </location>
</feature>
<accession>A0ABW9AE64</accession>
<dbReference type="InterPro" id="IPR036388">
    <property type="entry name" value="WH-like_DNA-bd_sf"/>
</dbReference>
<dbReference type="InterPro" id="IPR007627">
    <property type="entry name" value="RNA_pol_sigma70_r2"/>
</dbReference>
<organism evidence="7 8">
    <name type="scientific">Herbaspirillum lusitanum</name>
    <dbReference type="NCBI Taxonomy" id="213312"/>
    <lineage>
        <taxon>Bacteria</taxon>
        <taxon>Pseudomonadati</taxon>
        <taxon>Pseudomonadota</taxon>
        <taxon>Betaproteobacteria</taxon>
        <taxon>Burkholderiales</taxon>
        <taxon>Oxalobacteraceae</taxon>
        <taxon>Herbaspirillum</taxon>
    </lineage>
</organism>
<dbReference type="SUPFAM" id="SSF88946">
    <property type="entry name" value="Sigma2 domain of RNA polymerase sigma factors"/>
    <property type="match status" value="1"/>
</dbReference>
<evidence type="ECO:0000259" key="5">
    <source>
        <dbReference type="Pfam" id="PF04542"/>
    </source>
</evidence>
<dbReference type="SUPFAM" id="SSF88659">
    <property type="entry name" value="Sigma3 and sigma4 domains of RNA polymerase sigma factors"/>
    <property type="match status" value="1"/>
</dbReference>
<protein>
    <submittedName>
        <fullName evidence="7">Sigma-70 family RNA polymerase sigma factor</fullName>
    </submittedName>
</protein>
<dbReference type="Pfam" id="PF08281">
    <property type="entry name" value="Sigma70_r4_2"/>
    <property type="match status" value="1"/>
</dbReference>
<keyword evidence="4" id="KW-0804">Transcription</keyword>
<evidence type="ECO:0000259" key="6">
    <source>
        <dbReference type="Pfam" id="PF08281"/>
    </source>
</evidence>
<comment type="similarity">
    <text evidence="1">Belongs to the sigma-70 factor family. ECF subfamily.</text>
</comment>
<dbReference type="Gene3D" id="1.10.1740.10">
    <property type="match status" value="1"/>
</dbReference>
<reference evidence="7 8" key="1">
    <citation type="journal article" date="2024" name="Chem. Sci.">
        <title>Discovery of megapolipeptins by genome mining of a Burkholderiales bacteria collection.</title>
        <authorList>
            <person name="Paulo B.S."/>
            <person name="Recchia M.J.J."/>
            <person name="Lee S."/>
            <person name="Fergusson C.H."/>
            <person name="Romanowski S.B."/>
            <person name="Hernandez A."/>
            <person name="Krull N."/>
            <person name="Liu D.Y."/>
            <person name="Cavanagh H."/>
            <person name="Bos A."/>
            <person name="Gray C.A."/>
            <person name="Murphy B.T."/>
            <person name="Linington R.G."/>
            <person name="Eustaquio A.S."/>
        </authorList>
    </citation>
    <scope>NUCLEOTIDE SEQUENCE [LARGE SCALE GENOMIC DNA]</scope>
    <source>
        <strain evidence="7 8">RL21-008-BIB-A</strain>
    </source>
</reference>
<dbReference type="EMBL" id="JAQQFM010000010">
    <property type="protein sequence ID" value="MFL9926784.1"/>
    <property type="molecule type" value="Genomic_DNA"/>
</dbReference>